<dbReference type="SUPFAM" id="SSF56854">
    <property type="entry name" value="Bcl-2 inhibitors of programmed cell death"/>
    <property type="match status" value="1"/>
</dbReference>
<dbReference type="InterPro" id="IPR002475">
    <property type="entry name" value="Bcl2-like"/>
</dbReference>
<protein>
    <submittedName>
        <fullName evidence="5">Apoptosis regulator Bcl-2 family BH4 domain-containing protein</fullName>
    </submittedName>
    <submittedName>
        <fullName evidence="4">BH4_2 domain-containing protein</fullName>
    </submittedName>
</protein>
<dbReference type="Gene3D" id="1.10.437.10">
    <property type="entry name" value="Blc2-like"/>
    <property type="match status" value="1"/>
</dbReference>
<keyword evidence="1" id="KW-0053">Apoptosis</keyword>
<proteinExistence type="predicted"/>
<keyword evidence="2" id="KW-1133">Transmembrane helix</keyword>
<dbReference type="WBParaSite" id="SSTP_0000155500.1">
    <property type="protein sequence ID" value="SSTP_0000155500.1"/>
    <property type="gene ID" value="SSTP_0000155500"/>
</dbReference>
<dbReference type="PROSITE" id="PS50062">
    <property type="entry name" value="BCL2_FAMILY"/>
    <property type="match status" value="1"/>
</dbReference>
<accession>A0A913HGK6</accession>
<evidence type="ECO:0000256" key="1">
    <source>
        <dbReference type="ARBA" id="ARBA00022703"/>
    </source>
</evidence>
<evidence type="ECO:0000256" key="2">
    <source>
        <dbReference type="SAM" id="Phobius"/>
    </source>
</evidence>
<organism evidence="4">
    <name type="scientific">Strongyloides stercoralis</name>
    <name type="common">Threadworm</name>
    <dbReference type="NCBI Taxonomy" id="6248"/>
    <lineage>
        <taxon>Eukaryota</taxon>
        <taxon>Metazoa</taxon>
        <taxon>Ecdysozoa</taxon>
        <taxon>Nematoda</taxon>
        <taxon>Chromadorea</taxon>
        <taxon>Rhabditida</taxon>
        <taxon>Tylenchina</taxon>
        <taxon>Panagrolaimomorpha</taxon>
        <taxon>Strongyloidoidea</taxon>
        <taxon>Strongyloididae</taxon>
        <taxon>Strongyloides</taxon>
    </lineage>
</organism>
<dbReference type="InterPro" id="IPR036834">
    <property type="entry name" value="Bcl-2-like_sf"/>
</dbReference>
<dbReference type="Proteomes" id="UP000035681">
    <property type="component" value="Unplaced"/>
</dbReference>
<keyword evidence="3" id="KW-1185">Reference proteome</keyword>
<evidence type="ECO:0000313" key="5">
    <source>
        <dbReference type="WBParaSite" id="TCONS_00008784.p1"/>
    </source>
</evidence>
<keyword evidence="2" id="KW-0812">Transmembrane</keyword>
<dbReference type="AlphaFoldDB" id="A0A913HGK6"/>
<sequence length="246" mass="28330">MPPLSIISSSNFTENYYSNDTLDSSNILQSSFGNDLYNYNNDYQYISYILQLYLKYELNYQFFTSLDDDISKDEKELAKNTSKLLVEATSLFKKKNEDKLRTMLSKCTLDGPHLSYNTFCSVLSYLTEMSISGPVSRTTFTYGRLVGIFTFIGIYSKYLLDNDCLEDINTLILYTSKFMAKWINISWKRDKLSWEDFNIKTKLSIKSIEIKYENDNIITTVTVVIGACAIAVAALGIYFGIKKTFY</sequence>
<name>A0A913HGK6_STRER</name>
<keyword evidence="2" id="KW-0472">Membrane</keyword>
<feature type="transmembrane region" description="Helical" evidence="2">
    <location>
        <begin position="217"/>
        <end position="241"/>
    </location>
</feature>
<evidence type="ECO:0000313" key="4">
    <source>
        <dbReference type="WBParaSite" id="SSTP_0000155500.1"/>
    </source>
</evidence>
<dbReference type="WBParaSite" id="TCONS_00008784.p1">
    <property type="protein sequence ID" value="TCONS_00008784.p1"/>
    <property type="gene ID" value="XLOC_006667"/>
</dbReference>
<reference evidence="4" key="1">
    <citation type="submission" date="2022-10" db="UniProtKB">
        <authorList>
            <consortium name="WormBaseParasite"/>
        </authorList>
    </citation>
    <scope>IDENTIFICATION</scope>
</reference>
<dbReference type="GO" id="GO:0042981">
    <property type="term" value="P:regulation of apoptotic process"/>
    <property type="evidence" value="ECO:0007669"/>
    <property type="project" value="InterPro"/>
</dbReference>
<dbReference type="GO" id="GO:0006915">
    <property type="term" value="P:apoptotic process"/>
    <property type="evidence" value="ECO:0007669"/>
    <property type="project" value="UniProtKB-KW"/>
</dbReference>
<evidence type="ECO:0000313" key="3">
    <source>
        <dbReference type="Proteomes" id="UP000035681"/>
    </source>
</evidence>